<dbReference type="GO" id="GO:0003677">
    <property type="term" value="F:DNA binding"/>
    <property type="evidence" value="ECO:0007669"/>
    <property type="project" value="InterPro"/>
</dbReference>
<dbReference type="KEGG" id="nmk:CHR53_14405"/>
<dbReference type="NCBIfam" id="TIGR02937">
    <property type="entry name" value="sigma70-ECF"/>
    <property type="match status" value="1"/>
</dbReference>
<dbReference type="InterPro" id="IPR013249">
    <property type="entry name" value="RNA_pol_sigma70_r4_t2"/>
</dbReference>
<dbReference type="NCBIfam" id="TIGR02957">
    <property type="entry name" value="SigX4"/>
    <property type="match status" value="1"/>
</dbReference>
<dbReference type="InterPro" id="IPR036388">
    <property type="entry name" value="WH-like_DNA-bd_sf"/>
</dbReference>
<dbReference type="PANTHER" id="PTHR30173">
    <property type="entry name" value="SIGMA 19 FACTOR"/>
    <property type="match status" value="1"/>
</dbReference>
<dbReference type="NCBIfam" id="NF007214">
    <property type="entry name" value="PRK09636.1"/>
    <property type="match status" value="1"/>
</dbReference>
<evidence type="ECO:0000259" key="2">
    <source>
        <dbReference type="Pfam" id="PF04542"/>
    </source>
</evidence>
<dbReference type="Gene3D" id="1.10.10.10">
    <property type="entry name" value="Winged helix-like DNA-binding domain superfamily/Winged helix DNA-binding domain"/>
    <property type="match status" value="1"/>
</dbReference>
<dbReference type="InterPro" id="IPR014303">
    <property type="entry name" value="RNA_pol_sigma-70_ECF"/>
</dbReference>
<dbReference type="GO" id="GO:0016987">
    <property type="term" value="F:sigma factor activity"/>
    <property type="evidence" value="ECO:0007669"/>
    <property type="project" value="InterPro"/>
</dbReference>
<name>A0A3T0HZ46_9BACI</name>
<dbReference type="Pfam" id="PF08281">
    <property type="entry name" value="Sigma70_r4_2"/>
    <property type="match status" value="1"/>
</dbReference>
<evidence type="ECO:0000256" key="1">
    <source>
        <dbReference type="ARBA" id="ARBA00011344"/>
    </source>
</evidence>
<dbReference type="InterPro" id="IPR013324">
    <property type="entry name" value="RNA_pol_sigma_r3/r4-like"/>
</dbReference>
<dbReference type="SUPFAM" id="SSF88659">
    <property type="entry name" value="Sigma3 and sigma4 domains of RNA polymerase sigma factors"/>
    <property type="match status" value="1"/>
</dbReference>
<dbReference type="STRING" id="1193713.GCA_001636315_05323"/>
<keyword evidence="5" id="KW-1185">Reference proteome</keyword>
<feature type="domain" description="RNA polymerase sigma-70 region 2" evidence="2">
    <location>
        <begin position="6"/>
        <end position="71"/>
    </location>
</feature>
<dbReference type="RefSeq" id="WP_127487070.1">
    <property type="nucleotide sequence ID" value="NZ_CP022572.1"/>
</dbReference>
<dbReference type="SUPFAM" id="SSF54427">
    <property type="entry name" value="NTF2-like"/>
    <property type="match status" value="1"/>
</dbReference>
<comment type="subunit">
    <text evidence="1">Interacts transiently with the RNA polymerase catalytic core formed by RpoA, RpoB, RpoC and RpoZ (2 alpha, 1 beta, 1 beta' and 1 omega subunit) to form the RNA polymerase holoenzyme that can initiate transcription.</text>
</comment>
<dbReference type="Proteomes" id="UP000282892">
    <property type="component" value="Chromosome"/>
</dbReference>
<dbReference type="InterPro" id="IPR013325">
    <property type="entry name" value="RNA_pol_sigma_r2"/>
</dbReference>
<protein>
    <submittedName>
        <fullName evidence="4">RNA polymerase sigma factor SigJ</fullName>
    </submittedName>
</protein>
<proteinExistence type="predicted"/>
<dbReference type="Pfam" id="PF04542">
    <property type="entry name" value="Sigma70_r2"/>
    <property type="match status" value="1"/>
</dbReference>
<organism evidence="4 5">
    <name type="scientific">Neobacillus mesonae</name>
    <dbReference type="NCBI Taxonomy" id="1193713"/>
    <lineage>
        <taxon>Bacteria</taxon>
        <taxon>Bacillati</taxon>
        <taxon>Bacillota</taxon>
        <taxon>Bacilli</taxon>
        <taxon>Bacillales</taxon>
        <taxon>Bacillaceae</taxon>
        <taxon>Neobacillus</taxon>
    </lineage>
</organism>
<sequence>MCVETLYKTYQPLLFSLAYRMLGSVMDSEDIVQEAFIAFNQLPNRETIENKRAYLCKIVTNRCLDLIRSSAKKREVYVGPWLPEPLLEKENSTNDPSQALLQQESISTAYLLLLQQLNANERAVFLLREVFHYSYDEIAEILDKSSANCRQIFHRIKKSMDFSPEQQPSVSIMESKIKEFVQSFINGDITQILELVSEDIAMYADGGGKVPTARVPIFGAARVIQLLKNLLKKYEGKLTFSFASINGIPGLILATDDDLKYVYSFAFNRDRIQNIYIVGNPDKLRHLP</sequence>
<dbReference type="InterPro" id="IPR014284">
    <property type="entry name" value="RNA_pol_sigma-70_dom"/>
</dbReference>
<dbReference type="Gene3D" id="1.10.1740.10">
    <property type="match status" value="1"/>
</dbReference>
<dbReference type="InterPro" id="IPR007627">
    <property type="entry name" value="RNA_pol_sigma70_r2"/>
</dbReference>
<evidence type="ECO:0000259" key="3">
    <source>
        <dbReference type="Pfam" id="PF08281"/>
    </source>
</evidence>
<dbReference type="InterPro" id="IPR032710">
    <property type="entry name" value="NTF2-like_dom_sf"/>
</dbReference>
<evidence type="ECO:0000313" key="5">
    <source>
        <dbReference type="Proteomes" id="UP000282892"/>
    </source>
</evidence>
<dbReference type="InterPro" id="IPR052704">
    <property type="entry name" value="ECF_Sigma-70_Domain"/>
</dbReference>
<dbReference type="PANTHER" id="PTHR30173:SF36">
    <property type="entry name" value="ECF RNA POLYMERASE SIGMA FACTOR SIGJ"/>
    <property type="match status" value="1"/>
</dbReference>
<gene>
    <name evidence="4" type="ORF">CHR53_14405</name>
</gene>
<dbReference type="OrthoDB" id="3211555at2"/>
<dbReference type="GO" id="GO:0006352">
    <property type="term" value="P:DNA-templated transcription initiation"/>
    <property type="evidence" value="ECO:0007669"/>
    <property type="project" value="InterPro"/>
</dbReference>
<reference evidence="4 5" key="1">
    <citation type="submission" date="2017-07" db="EMBL/GenBank/DDBJ databases">
        <title>The complete genome sequence of Bacillus mesonae strain H20-5, an efficient strain improving plant abiotic stress resistance.</title>
        <authorList>
            <person name="Kim S.Y."/>
            <person name="Song H."/>
            <person name="Sang M.K."/>
            <person name="Weon H.-Y."/>
            <person name="Song J."/>
        </authorList>
    </citation>
    <scope>NUCLEOTIDE SEQUENCE [LARGE SCALE GENOMIC DNA]</scope>
    <source>
        <strain evidence="4 5">H20-5</strain>
    </source>
</reference>
<feature type="domain" description="RNA polymerase sigma factor 70 region 4 type 2" evidence="3">
    <location>
        <begin position="109"/>
        <end position="160"/>
    </location>
</feature>
<evidence type="ECO:0000313" key="4">
    <source>
        <dbReference type="EMBL" id="AZU62376.1"/>
    </source>
</evidence>
<dbReference type="EMBL" id="CP022572">
    <property type="protein sequence ID" value="AZU62376.1"/>
    <property type="molecule type" value="Genomic_DNA"/>
</dbReference>
<accession>A0A3T0HZ46</accession>
<dbReference type="SUPFAM" id="SSF88946">
    <property type="entry name" value="Sigma2 domain of RNA polymerase sigma factors"/>
    <property type="match status" value="1"/>
</dbReference>
<dbReference type="AlphaFoldDB" id="A0A3T0HZ46"/>